<name>A0A7W6RY14_9PROT</name>
<feature type="transmembrane region" description="Helical" evidence="6">
    <location>
        <begin position="282"/>
        <end position="302"/>
    </location>
</feature>
<evidence type="ECO:0000259" key="7">
    <source>
        <dbReference type="PROSITE" id="PS50850"/>
    </source>
</evidence>
<evidence type="ECO:0000256" key="1">
    <source>
        <dbReference type="ARBA" id="ARBA00004651"/>
    </source>
</evidence>
<feature type="transmembrane region" description="Helical" evidence="6">
    <location>
        <begin position="308"/>
        <end position="329"/>
    </location>
</feature>
<dbReference type="InterPro" id="IPR011701">
    <property type="entry name" value="MFS"/>
</dbReference>
<comment type="subcellular location">
    <subcellularLocation>
        <location evidence="1">Cell membrane</location>
        <topology evidence="1">Multi-pass membrane protein</topology>
    </subcellularLocation>
</comment>
<evidence type="ECO:0000256" key="2">
    <source>
        <dbReference type="ARBA" id="ARBA00022475"/>
    </source>
</evidence>
<dbReference type="PANTHER" id="PTHR43124:SF3">
    <property type="entry name" value="CHLORAMPHENICOL EFFLUX PUMP RV0191"/>
    <property type="match status" value="1"/>
</dbReference>
<feature type="transmembrane region" description="Helical" evidence="6">
    <location>
        <begin position="251"/>
        <end position="273"/>
    </location>
</feature>
<dbReference type="PANTHER" id="PTHR43124">
    <property type="entry name" value="PURINE EFFLUX PUMP PBUE"/>
    <property type="match status" value="1"/>
</dbReference>
<dbReference type="Pfam" id="PF07690">
    <property type="entry name" value="MFS_1"/>
    <property type="match status" value="1"/>
</dbReference>
<feature type="transmembrane region" description="Helical" evidence="6">
    <location>
        <begin position="113"/>
        <end position="131"/>
    </location>
</feature>
<dbReference type="PROSITE" id="PS50850">
    <property type="entry name" value="MFS"/>
    <property type="match status" value="1"/>
</dbReference>
<comment type="caution">
    <text evidence="8">The sequence shown here is derived from an EMBL/GenBank/DDBJ whole genome shotgun (WGS) entry which is preliminary data.</text>
</comment>
<sequence>MSPAADLADRTRWGVVLSLLLGGIIAALHVGKVPPALPALRTELGLDLIPAGFVVSTFNVLGMSLGLATGVVADRLGRRRLVGLGLACLAGGGTLGATSAGFPLLLASRVLEGLGFMAVSVASPALVLAATAPRDRPLALSLWSVFMPAGMALAMVAAPLALDVVGWRGLWWTIAALAAAGIGAVLAATRGLALHAPPAGPSRRALLESLRRPALLLLAGTFGAYAFQWIALMVWLPTFLPAAFGVEARTAALLTALVVVMNVPGNLLGGWLLRRGLPASRVILVAALGMALCATGLILPVLPDPLRFALVLLFSGTGGLIPAALFATVPGEAPSPRHMAAANGLLMQGSNIGQFLGPPVVAAAVTAAGGAWTGALGPMVTAAALAAGAAVLGARLPAPARPSP</sequence>
<dbReference type="Gene3D" id="1.20.1250.20">
    <property type="entry name" value="MFS general substrate transporter like domains"/>
    <property type="match status" value="1"/>
</dbReference>
<organism evidence="8 9">
    <name type="scientific">Roseospira goensis</name>
    <dbReference type="NCBI Taxonomy" id="391922"/>
    <lineage>
        <taxon>Bacteria</taxon>
        <taxon>Pseudomonadati</taxon>
        <taxon>Pseudomonadota</taxon>
        <taxon>Alphaproteobacteria</taxon>
        <taxon>Rhodospirillales</taxon>
        <taxon>Rhodospirillaceae</taxon>
        <taxon>Roseospira</taxon>
    </lineage>
</organism>
<feature type="transmembrane region" description="Helical" evidence="6">
    <location>
        <begin position="170"/>
        <end position="193"/>
    </location>
</feature>
<keyword evidence="9" id="KW-1185">Reference proteome</keyword>
<dbReference type="EMBL" id="JACIGI010000006">
    <property type="protein sequence ID" value="MBB4285308.1"/>
    <property type="molecule type" value="Genomic_DNA"/>
</dbReference>
<evidence type="ECO:0000256" key="5">
    <source>
        <dbReference type="ARBA" id="ARBA00023136"/>
    </source>
</evidence>
<evidence type="ECO:0000256" key="4">
    <source>
        <dbReference type="ARBA" id="ARBA00022989"/>
    </source>
</evidence>
<dbReference type="InterPro" id="IPR036259">
    <property type="entry name" value="MFS_trans_sf"/>
</dbReference>
<dbReference type="GO" id="GO:0022857">
    <property type="term" value="F:transmembrane transporter activity"/>
    <property type="evidence" value="ECO:0007669"/>
    <property type="project" value="InterPro"/>
</dbReference>
<dbReference type="AlphaFoldDB" id="A0A7W6RY14"/>
<dbReference type="RefSeq" id="WP_184432392.1">
    <property type="nucleotide sequence ID" value="NZ_JACIGI010000006.1"/>
</dbReference>
<dbReference type="InterPro" id="IPR005829">
    <property type="entry name" value="Sugar_transporter_CS"/>
</dbReference>
<evidence type="ECO:0000313" key="8">
    <source>
        <dbReference type="EMBL" id="MBB4285308.1"/>
    </source>
</evidence>
<reference evidence="8 9" key="1">
    <citation type="submission" date="2020-08" db="EMBL/GenBank/DDBJ databases">
        <title>Genome sequencing of Purple Non-Sulfur Bacteria from various extreme environments.</title>
        <authorList>
            <person name="Mayer M."/>
        </authorList>
    </citation>
    <scope>NUCLEOTIDE SEQUENCE [LARGE SCALE GENOMIC DNA]</scope>
    <source>
        <strain evidence="8 9">JA135</strain>
    </source>
</reference>
<dbReference type="GO" id="GO:0005886">
    <property type="term" value="C:plasma membrane"/>
    <property type="evidence" value="ECO:0007669"/>
    <property type="project" value="UniProtKB-SubCell"/>
</dbReference>
<dbReference type="SUPFAM" id="SSF103473">
    <property type="entry name" value="MFS general substrate transporter"/>
    <property type="match status" value="1"/>
</dbReference>
<evidence type="ECO:0000256" key="6">
    <source>
        <dbReference type="SAM" id="Phobius"/>
    </source>
</evidence>
<protein>
    <submittedName>
        <fullName evidence="8">MFS family permease</fullName>
    </submittedName>
</protein>
<proteinExistence type="predicted"/>
<keyword evidence="5 6" id="KW-0472">Membrane</keyword>
<gene>
    <name evidence="8" type="ORF">GGD88_001025</name>
</gene>
<keyword evidence="4 6" id="KW-1133">Transmembrane helix</keyword>
<feature type="transmembrane region" description="Helical" evidence="6">
    <location>
        <begin position="12"/>
        <end position="31"/>
    </location>
</feature>
<accession>A0A7W6RY14</accession>
<dbReference type="Proteomes" id="UP000555728">
    <property type="component" value="Unassembled WGS sequence"/>
</dbReference>
<evidence type="ECO:0000313" key="9">
    <source>
        <dbReference type="Proteomes" id="UP000555728"/>
    </source>
</evidence>
<dbReference type="InterPro" id="IPR050189">
    <property type="entry name" value="MFS_Efflux_Transporters"/>
</dbReference>
<evidence type="ECO:0000256" key="3">
    <source>
        <dbReference type="ARBA" id="ARBA00022692"/>
    </source>
</evidence>
<dbReference type="CDD" id="cd06174">
    <property type="entry name" value="MFS"/>
    <property type="match status" value="1"/>
</dbReference>
<feature type="transmembrane region" description="Helical" evidence="6">
    <location>
        <begin position="138"/>
        <end position="158"/>
    </location>
</feature>
<dbReference type="PROSITE" id="PS00216">
    <property type="entry name" value="SUGAR_TRANSPORT_1"/>
    <property type="match status" value="1"/>
</dbReference>
<keyword evidence="3 6" id="KW-0812">Transmembrane</keyword>
<keyword evidence="2" id="KW-1003">Cell membrane</keyword>
<feature type="transmembrane region" description="Helical" evidence="6">
    <location>
        <begin position="51"/>
        <end position="72"/>
    </location>
</feature>
<dbReference type="InterPro" id="IPR020846">
    <property type="entry name" value="MFS_dom"/>
</dbReference>
<feature type="transmembrane region" description="Helical" evidence="6">
    <location>
        <begin position="84"/>
        <end position="107"/>
    </location>
</feature>
<feature type="domain" description="Major facilitator superfamily (MFS) profile" evidence="7">
    <location>
        <begin position="15"/>
        <end position="401"/>
    </location>
</feature>
<feature type="transmembrane region" description="Helical" evidence="6">
    <location>
        <begin position="214"/>
        <end position="236"/>
    </location>
</feature>